<dbReference type="SUPFAM" id="SSF88713">
    <property type="entry name" value="Glycoside hydrolase/deacetylase"/>
    <property type="match status" value="1"/>
</dbReference>
<evidence type="ECO:0000259" key="2">
    <source>
        <dbReference type="Pfam" id="PF01522"/>
    </source>
</evidence>
<dbReference type="GO" id="GO:0016810">
    <property type="term" value="F:hydrolase activity, acting on carbon-nitrogen (but not peptide) bonds"/>
    <property type="evidence" value="ECO:0007669"/>
    <property type="project" value="InterPro"/>
</dbReference>
<keyword evidence="1" id="KW-0732">Signal</keyword>
<feature type="domain" description="NodB homology" evidence="2">
    <location>
        <begin position="190"/>
        <end position="244"/>
    </location>
</feature>
<proteinExistence type="predicted"/>
<dbReference type="Pfam" id="PF01522">
    <property type="entry name" value="Polysacc_deac_1"/>
    <property type="match status" value="1"/>
</dbReference>
<evidence type="ECO:0000256" key="1">
    <source>
        <dbReference type="SAM" id="SignalP"/>
    </source>
</evidence>
<dbReference type="Proteomes" id="UP000824238">
    <property type="component" value="Unassembled WGS sequence"/>
</dbReference>
<evidence type="ECO:0000313" key="4">
    <source>
        <dbReference type="Proteomes" id="UP000824238"/>
    </source>
</evidence>
<feature type="chain" id="PRO_5038591587" evidence="1">
    <location>
        <begin position="24"/>
        <end position="368"/>
    </location>
</feature>
<feature type="signal peptide" evidence="1">
    <location>
        <begin position="1"/>
        <end position="23"/>
    </location>
</feature>
<accession>A0A9D1DLF6</accession>
<reference evidence="3" key="2">
    <citation type="journal article" date="2021" name="PeerJ">
        <title>Extensive microbial diversity within the chicken gut microbiome revealed by metagenomics and culture.</title>
        <authorList>
            <person name="Gilroy R."/>
            <person name="Ravi A."/>
            <person name="Getino M."/>
            <person name="Pursley I."/>
            <person name="Horton D.L."/>
            <person name="Alikhan N.F."/>
            <person name="Baker D."/>
            <person name="Gharbi K."/>
            <person name="Hall N."/>
            <person name="Watson M."/>
            <person name="Adriaenssens E.M."/>
            <person name="Foster-Nyarko E."/>
            <person name="Jarju S."/>
            <person name="Secka A."/>
            <person name="Antonio M."/>
            <person name="Oren A."/>
            <person name="Chaudhuri R.R."/>
            <person name="La Ragione R."/>
            <person name="Hildebrand F."/>
            <person name="Pallen M.J."/>
        </authorList>
    </citation>
    <scope>NUCLEOTIDE SEQUENCE</scope>
    <source>
        <strain evidence="3">ChiGjej3B3-7149</strain>
    </source>
</reference>
<dbReference type="EMBL" id="DVHH01000137">
    <property type="protein sequence ID" value="HIR55040.1"/>
    <property type="molecule type" value="Genomic_DNA"/>
</dbReference>
<dbReference type="Gene3D" id="3.20.20.370">
    <property type="entry name" value="Glycoside hydrolase/deacetylase"/>
    <property type="match status" value="1"/>
</dbReference>
<sequence length="368" mass="39813">MRRLAALLLILCLVFCLLPTMSAASGISVCFIAANDNLLELSYQPYWQGSTIYVPYTVFVNFKIYNSFHQSSNTASLYSSTKQLYFNLDSGETYDGNGTYYNVTPISRGGQVYVPLDFICGQYGLNWSYINSSNSFIDVCRISDANVILSNDQFLTAAKPLMETRYNAYVSSNGGSVDWGGGGGSSSENDSVVYLSFVGLPSGTLLESLASYGVKATFFLTAAEIRESPATVRQIVGQGHNVGALCSADPAAEYAEISSLLYDAAHVKTLLVASASPEYDDICRHAAEIAGLVFWDYDTDCIQGGSGLSYISLITAYLDYRPERLCPRILCCEATDSTLPSVLAYIKDNAISTRAPAEVGALTDAENQ</sequence>
<dbReference type="InterPro" id="IPR011330">
    <property type="entry name" value="Glyco_hydro/deAcase_b/a-brl"/>
</dbReference>
<dbReference type="AlphaFoldDB" id="A0A9D1DLF6"/>
<gene>
    <name evidence="3" type="ORF">IAD36_05525</name>
</gene>
<dbReference type="GO" id="GO:0005975">
    <property type="term" value="P:carbohydrate metabolic process"/>
    <property type="evidence" value="ECO:0007669"/>
    <property type="project" value="InterPro"/>
</dbReference>
<protein>
    <submittedName>
        <fullName evidence="3">Polysaccharide deacetylase family protein</fullName>
    </submittedName>
</protein>
<organism evidence="3 4">
    <name type="scientific">Candidatus Scatomorpha intestinigallinarum</name>
    <dbReference type="NCBI Taxonomy" id="2840923"/>
    <lineage>
        <taxon>Bacteria</taxon>
        <taxon>Bacillati</taxon>
        <taxon>Bacillota</taxon>
        <taxon>Clostridia</taxon>
        <taxon>Eubacteriales</taxon>
        <taxon>Candidatus Scatomorpha</taxon>
    </lineage>
</organism>
<reference evidence="3" key="1">
    <citation type="submission" date="2020-10" db="EMBL/GenBank/DDBJ databases">
        <authorList>
            <person name="Gilroy R."/>
        </authorList>
    </citation>
    <scope>NUCLEOTIDE SEQUENCE</scope>
    <source>
        <strain evidence="3">ChiGjej3B3-7149</strain>
    </source>
</reference>
<dbReference type="CDD" id="cd10917">
    <property type="entry name" value="CE4_NodB_like_6s_7s"/>
    <property type="match status" value="1"/>
</dbReference>
<evidence type="ECO:0000313" key="3">
    <source>
        <dbReference type="EMBL" id="HIR55040.1"/>
    </source>
</evidence>
<dbReference type="InterPro" id="IPR002509">
    <property type="entry name" value="NODB_dom"/>
</dbReference>
<name>A0A9D1DLF6_9FIRM</name>
<comment type="caution">
    <text evidence="3">The sequence shown here is derived from an EMBL/GenBank/DDBJ whole genome shotgun (WGS) entry which is preliminary data.</text>
</comment>